<dbReference type="PROSITE" id="PS51257">
    <property type="entry name" value="PROKAR_LIPOPROTEIN"/>
    <property type="match status" value="1"/>
</dbReference>
<evidence type="ECO:0000313" key="3">
    <source>
        <dbReference type="Proteomes" id="UP001169242"/>
    </source>
</evidence>
<dbReference type="EMBL" id="JAQIFT010000016">
    <property type="protein sequence ID" value="MDA3730867.1"/>
    <property type="molecule type" value="Genomic_DNA"/>
</dbReference>
<proteinExistence type="predicted"/>
<evidence type="ECO:0000313" key="2">
    <source>
        <dbReference type="EMBL" id="MDA3730867.1"/>
    </source>
</evidence>
<dbReference type="Proteomes" id="UP001169242">
    <property type="component" value="Unassembled WGS sequence"/>
</dbReference>
<organism evidence="2 3">
    <name type="scientific">Holtiella tumoricola</name>
    <dbReference type="NCBI Taxonomy" id="3018743"/>
    <lineage>
        <taxon>Bacteria</taxon>
        <taxon>Bacillati</taxon>
        <taxon>Bacillota</taxon>
        <taxon>Clostridia</taxon>
        <taxon>Lachnospirales</taxon>
        <taxon>Cellulosilyticaceae</taxon>
        <taxon>Holtiella</taxon>
    </lineage>
</organism>
<reference evidence="2" key="1">
    <citation type="journal article" date="2023" name="Int. J. Syst. Evol. Microbiol.">
        <title>&lt;i&gt;Holtiella tumoricola&lt;/i&gt; gen. nov. sp. nov., isolated from a human clinical sample.</title>
        <authorList>
            <person name="Allen-Vercoe E."/>
            <person name="Daigneault M.C."/>
            <person name="Vancuren S.J."/>
            <person name="Cochrane K."/>
            <person name="O'Neal L.L."/>
            <person name="Sankaranarayanan K."/>
            <person name="Lawson P.A."/>
        </authorList>
    </citation>
    <scope>NUCLEOTIDE SEQUENCE</scope>
    <source>
        <strain evidence="2">CC70A</strain>
    </source>
</reference>
<dbReference type="RefSeq" id="WP_271011366.1">
    <property type="nucleotide sequence ID" value="NZ_JAQIFT010000016.1"/>
</dbReference>
<protein>
    <submittedName>
        <fullName evidence="2">Uncharacterized protein</fullName>
    </submittedName>
</protein>
<dbReference type="AlphaFoldDB" id="A0AA42DKR6"/>
<evidence type="ECO:0000256" key="1">
    <source>
        <dbReference type="SAM" id="Coils"/>
    </source>
</evidence>
<sequence length="147" mass="17467">MRRHEWNKGIILMVIFLTITGCITAVWGQAIVPYTLYTWYEKQLENATKTWQDIVETETTQYQLELITQIRQEIEVSMEELEAYMEESQSALQAELERKKAEQLLLYREKAEQKQETMKDQITTTTSSALFIEEDSAEERERLYVEE</sequence>
<keyword evidence="1" id="KW-0175">Coiled coil</keyword>
<keyword evidence="3" id="KW-1185">Reference proteome</keyword>
<feature type="coiled-coil region" evidence="1">
    <location>
        <begin position="67"/>
        <end position="98"/>
    </location>
</feature>
<accession>A0AA42DKR6</accession>
<name>A0AA42DKR6_9FIRM</name>
<comment type="caution">
    <text evidence="2">The sequence shown here is derived from an EMBL/GenBank/DDBJ whole genome shotgun (WGS) entry which is preliminary data.</text>
</comment>
<gene>
    <name evidence="2" type="ORF">PBV87_05055</name>
</gene>